<proteinExistence type="predicted"/>
<dbReference type="InterPro" id="IPR011990">
    <property type="entry name" value="TPR-like_helical_dom_sf"/>
</dbReference>
<evidence type="ECO:0000256" key="1">
    <source>
        <dbReference type="ARBA" id="ARBA00022618"/>
    </source>
</evidence>
<evidence type="ECO:0000313" key="10">
    <source>
        <dbReference type="Proteomes" id="UP000054144"/>
    </source>
</evidence>
<evidence type="ECO:0000256" key="6">
    <source>
        <dbReference type="ARBA" id="ARBA00023306"/>
    </source>
</evidence>
<evidence type="ECO:0000256" key="2">
    <source>
        <dbReference type="ARBA" id="ARBA00022737"/>
    </source>
</evidence>
<dbReference type="SUPFAM" id="SSF48452">
    <property type="entry name" value="TPR-like"/>
    <property type="match status" value="2"/>
</dbReference>
<dbReference type="PROSITE" id="PS50005">
    <property type="entry name" value="TPR"/>
    <property type="match status" value="2"/>
</dbReference>
<protein>
    <submittedName>
        <fullName evidence="9">TPR-like protein</fullName>
    </submittedName>
</protein>
<keyword evidence="5 7" id="KW-0802">TPR repeat</keyword>
<dbReference type="SMART" id="SM00028">
    <property type="entry name" value="TPR"/>
    <property type="match status" value="7"/>
</dbReference>
<dbReference type="InterPro" id="IPR019734">
    <property type="entry name" value="TPR_rpt"/>
</dbReference>
<keyword evidence="2" id="KW-0677">Repeat</keyword>
<reference evidence="9 10" key="1">
    <citation type="journal article" date="2015" name="Fungal Genet. Biol.">
        <title>Evolution of novel wood decay mechanisms in Agaricales revealed by the genome sequences of Fistulina hepatica and Cylindrobasidium torrendii.</title>
        <authorList>
            <person name="Floudas D."/>
            <person name="Held B.W."/>
            <person name="Riley R."/>
            <person name="Nagy L.G."/>
            <person name="Koehler G."/>
            <person name="Ransdell A.S."/>
            <person name="Younus H."/>
            <person name="Chow J."/>
            <person name="Chiniquy J."/>
            <person name="Lipzen A."/>
            <person name="Tritt A."/>
            <person name="Sun H."/>
            <person name="Haridas S."/>
            <person name="LaButti K."/>
            <person name="Ohm R.A."/>
            <person name="Kues U."/>
            <person name="Blanchette R.A."/>
            <person name="Grigoriev I.V."/>
            <person name="Minto R.E."/>
            <person name="Hibbett D.S."/>
        </authorList>
    </citation>
    <scope>NUCLEOTIDE SEQUENCE [LARGE SCALE GENOMIC DNA]</scope>
    <source>
        <strain evidence="9 10">ATCC 64428</strain>
    </source>
</reference>
<dbReference type="Pfam" id="PF13181">
    <property type="entry name" value="TPR_8"/>
    <property type="match status" value="3"/>
</dbReference>
<dbReference type="GO" id="GO:0045842">
    <property type="term" value="P:positive regulation of mitotic metaphase/anaphase transition"/>
    <property type="evidence" value="ECO:0007669"/>
    <property type="project" value="TreeGrafter"/>
</dbReference>
<dbReference type="Pfam" id="PF04049">
    <property type="entry name" value="ANAPC8"/>
    <property type="match status" value="1"/>
</dbReference>
<keyword evidence="1" id="KW-0132">Cell division</keyword>
<keyword evidence="6" id="KW-0131">Cell cycle</keyword>
<gene>
    <name evidence="9" type="ORF">FISHEDRAFT_46582</name>
</gene>
<organism evidence="9 10">
    <name type="scientific">Fistulina hepatica ATCC 64428</name>
    <dbReference type="NCBI Taxonomy" id="1128425"/>
    <lineage>
        <taxon>Eukaryota</taxon>
        <taxon>Fungi</taxon>
        <taxon>Dikarya</taxon>
        <taxon>Basidiomycota</taxon>
        <taxon>Agaricomycotina</taxon>
        <taxon>Agaricomycetes</taxon>
        <taxon>Agaricomycetidae</taxon>
        <taxon>Agaricales</taxon>
        <taxon>Fistulinaceae</taxon>
        <taxon>Fistulina</taxon>
    </lineage>
</organism>
<dbReference type="AlphaFoldDB" id="A0A0D7A6W0"/>
<dbReference type="GO" id="GO:0005680">
    <property type="term" value="C:anaphase-promoting complex"/>
    <property type="evidence" value="ECO:0007669"/>
    <property type="project" value="InterPro"/>
</dbReference>
<dbReference type="OrthoDB" id="10262026at2759"/>
<feature type="domain" description="Cdc23" evidence="8">
    <location>
        <begin position="11"/>
        <end position="273"/>
    </location>
</feature>
<dbReference type="PANTHER" id="PTHR12558">
    <property type="entry name" value="CELL DIVISION CYCLE 16,23,27"/>
    <property type="match status" value="1"/>
</dbReference>
<dbReference type="PANTHER" id="PTHR12558:SF10">
    <property type="entry name" value="CELL DIVISION CYCLE PROTEIN 23 HOMOLOG"/>
    <property type="match status" value="1"/>
</dbReference>
<dbReference type="Gene3D" id="1.25.40.10">
    <property type="entry name" value="Tetratricopeptide repeat domain"/>
    <property type="match status" value="2"/>
</dbReference>
<dbReference type="Proteomes" id="UP000054144">
    <property type="component" value="Unassembled WGS sequence"/>
</dbReference>
<name>A0A0D7A6W0_9AGAR</name>
<evidence type="ECO:0000256" key="4">
    <source>
        <dbReference type="ARBA" id="ARBA00022786"/>
    </source>
</evidence>
<evidence type="ECO:0000256" key="3">
    <source>
        <dbReference type="ARBA" id="ARBA00022776"/>
    </source>
</evidence>
<dbReference type="EMBL" id="KN882023">
    <property type="protein sequence ID" value="KIY46762.1"/>
    <property type="molecule type" value="Genomic_DNA"/>
</dbReference>
<dbReference type="InterPro" id="IPR007192">
    <property type="entry name" value="APC8"/>
</dbReference>
<evidence type="ECO:0000256" key="5">
    <source>
        <dbReference type="ARBA" id="ARBA00022803"/>
    </source>
</evidence>
<feature type="repeat" description="TPR" evidence="7">
    <location>
        <begin position="405"/>
        <end position="438"/>
    </location>
</feature>
<accession>A0A0D7A6W0</accession>
<sequence length="583" mass="66613">MDVILPLHPELAADLRRTRQELSDRCLFSAATWAAELLLSLPPSRRRNSARPSLIPFVSTPENTQCHDSHLQQNILERESHLQEFDDLTTARAHMSCRDFDFVIKLLGSCKSPQAHFLYIYARFISSELSLQRDWFKSKFNKRKSMIPNNNAVIQTLLCLVEGFPSDPYLLFLEGLLLSRLSRREEALEKCILSITAAPLNWAAWSLLGSCINDAEELSAIIPLLPFPPGHFLVQMLQLQTLIDLQTPGENELGVCERLLEQGFFPNSLWIMGLRACTFYHLHDLVQASVQFERIRKIDPSRIDHIDLLSHCLFVADKSIELSQLAHEFLAINQECPEVCCLVANHYSHRADHEKAIKYFRRATQLDDTCIEAWTLMGHEFIEIKNSHAAIHAYRKAIEINRKEYRAWYGLGQAYELLTNHYYALHYYHYATALRPYDVRLWQGLGCCYEVLGRLREALECFKRAQIPQGPNETIILAKLADLHRSLDEVADSVACHRRIVELHQADNRPISHYAKSALEVAQYEMDHPEGDLLLAREYLTVVAGSNAIEVTRAAEMLKALKARDEAAETLAEMATSALVVQN</sequence>
<keyword evidence="10" id="KW-1185">Reference proteome</keyword>
<dbReference type="GO" id="GO:0051301">
    <property type="term" value="P:cell division"/>
    <property type="evidence" value="ECO:0007669"/>
    <property type="project" value="UniProtKB-KW"/>
</dbReference>
<dbReference type="GO" id="GO:0016567">
    <property type="term" value="P:protein ubiquitination"/>
    <property type="evidence" value="ECO:0007669"/>
    <property type="project" value="TreeGrafter"/>
</dbReference>
<evidence type="ECO:0000259" key="8">
    <source>
        <dbReference type="Pfam" id="PF04049"/>
    </source>
</evidence>
<evidence type="ECO:0000256" key="7">
    <source>
        <dbReference type="PROSITE-ProRule" id="PRU00339"/>
    </source>
</evidence>
<keyword evidence="4" id="KW-0833">Ubl conjugation pathway</keyword>
<feature type="repeat" description="TPR" evidence="7">
    <location>
        <begin position="371"/>
        <end position="404"/>
    </location>
</feature>
<evidence type="ECO:0000313" key="9">
    <source>
        <dbReference type="EMBL" id="KIY46762.1"/>
    </source>
</evidence>
<dbReference type="GO" id="GO:0031145">
    <property type="term" value="P:anaphase-promoting complex-dependent catabolic process"/>
    <property type="evidence" value="ECO:0007669"/>
    <property type="project" value="TreeGrafter"/>
</dbReference>
<keyword evidence="3" id="KW-0498">Mitosis</keyword>